<evidence type="ECO:0000256" key="1">
    <source>
        <dbReference type="ARBA" id="ARBA00000085"/>
    </source>
</evidence>
<feature type="coiled-coil region" evidence="11">
    <location>
        <begin position="341"/>
        <end position="375"/>
    </location>
</feature>
<dbReference type="Pfam" id="PF00672">
    <property type="entry name" value="HAMP"/>
    <property type="match status" value="1"/>
</dbReference>
<dbReference type="PRINTS" id="PR00344">
    <property type="entry name" value="BCTRLSENSOR"/>
</dbReference>
<comment type="subcellular location">
    <subcellularLocation>
        <location evidence="2">Cell membrane</location>
        <topology evidence="2">Multi-pass membrane protein</topology>
    </subcellularLocation>
</comment>
<keyword evidence="9 12" id="KW-1133">Transmembrane helix</keyword>
<dbReference type="SUPFAM" id="SSF47384">
    <property type="entry name" value="Homodimeric domain of signal transducing histidine kinase"/>
    <property type="match status" value="1"/>
</dbReference>
<dbReference type="Gene3D" id="3.30.565.10">
    <property type="entry name" value="Histidine kinase-like ATPase, C-terminal domain"/>
    <property type="match status" value="1"/>
</dbReference>
<feature type="domain" description="HAMP" evidence="14">
    <location>
        <begin position="298"/>
        <end position="350"/>
    </location>
</feature>
<dbReference type="Gene3D" id="6.10.340.10">
    <property type="match status" value="1"/>
</dbReference>
<dbReference type="SMART" id="SM00304">
    <property type="entry name" value="HAMP"/>
    <property type="match status" value="1"/>
</dbReference>
<dbReference type="GO" id="GO:0000155">
    <property type="term" value="F:phosphorelay sensor kinase activity"/>
    <property type="evidence" value="ECO:0007669"/>
    <property type="project" value="InterPro"/>
</dbReference>
<dbReference type="Pfam" id="PF02518">
    <property type="entry name" value="HATPase_c"/>
    <property type="match status" value="1"/>
</dbReference>
<dbReference type="AlphaFoldDB" id="A0AAV3XLB7"/>
<keyword evidence="6" id="KW-0808">Transferase</keyword>
<evidence type="ECO:0000313" key="16">
    <source>
        <dbReference type="Proteomes" id="UP001050975"/>
    </source>
</evidence>
<evidence type="ECO:0000256" key="8">
    <source>
        <dbReference type="ARBA" id="ARBA00022777"/>
    </source>
</evidence>
<evidence type="ECO:0000256" key="9">
    <source>
        <dbReference type="ARBA" id="ARBA00022989"/>
    </source>
</evidence>
<evidence type="ECO:0000256" key="7">
    <source>
        <dbReference type="ARBA" id="ARBA00022692"/>
    </source>
</evidence>
<organism evidence="15 16">
    <name type="scientific">Microseira wollei NIES-4236</name>
    <dbReference type="NCBI Taxonomy" id="2530354"/>
    <lineage>
        <taxon>Bacteria</taxon>
        <taxon>Bacillati</taxon>
        <taxon>Cyanobacteriota</taxon>
        <taxon>Cyanophyceae</taxon>
        <taxon>Oscillatoriophycideae</taxon>
        <taxon>Aerosakkonematales</taxon>
        <taxon>Aerosakkonemataceae</taxon>
        <taxon>Microseira</taxon>
    </lineage>
</organism>
<evidence type="ECO:0000256" key="5">
    <source>
        <dbReference type="ARBA" id="ARBA00022553"/>
    </source>
</evidence>
<proteinExistence type="predicted"/>
<comment type="caution">
    <text evidence="15">The sequence shown here is derived from an EMBL/GenBank/DDBJ whole genome shotgun (WGS) entry which is preliminary data.</text>
</comment>
<dbReference type="GO" id="GO:0005886">
    <property type="term" value="C:plasma membrane"/>
    <property type="evidence" value="ECO:0007669"/>
    <property type="project" value="UniProtKB-SubCell"/>
</dbReference>
<evidence type="ECO:0000256" key="10">
    <source>
        <dbReference type="ARBA" id="ARBA00023012"/>
    </source>
</evidence>
<dbReference type="InterPro" id="IPR036097">
    <property type="entry name" value="HisK_dim/P_sf"/>
</dbReference>
<evidence type="ECO:0000256" key="3">
    <source>
        <dbReference type="ARBA" id="ARBA00012438"/>
    </source>
</evidence>
<dbReference type="CDD" id="cd06225">
    <property type="entry name" value="HAMP"/>
    <property type="match status" value="1"/>
</dbReference>
<keyword evidence="12" id="KW-0472">Membrane</keyword>
<evidence type="ECO:0000256" key="4">
    <source>
        <dbReference type="ARBA" id="ARBA00022475"/>
    </source>
</evidence>
<dbReference type="InterPro" id="IPR003594">
    <property type="entry name" value="HATPase_dom"/>
</dbReference>
<keyword evidence="7 12" id="KW-0812">Transmembrane</keyword>
<sequence length="695" mass="76948">MGIINRFWTRLSLSQKIVLPFLAVCLGGFMLGLLVVGYWFTEGWEQNLRREVEIFAERVHQDFQYEQQTLEGQIKLIANLDELEQAVKGGDRVAILQIILPLKASLKFDWIKVVDTQGNILVDVRHDWLNQARLMDTAISNSASAGLGLIDLVGVEMGSRHQVLQVTSYPIKTDRLLGGLIVGRLVNDALLQKIAAGSSKQLLVLIGNEAIASTFLPDNLLTWQPPRPETPTVRMVLGNQQYLAKSFAIAGSSLSFSTVVLSPISSLETAKYMLWLRLGLLFLLGGTIVTIVGILIARAIARPVLKFIRMTEELANGNSTIRVPVKSRDEVGQLGRALNQMAEQLAERGVLDRQVQELQQTLHDLQKNQAKLIQTEKMAALGQLIAGIAHEINTPLGAIQASIGNITSYLEQSLTELPPLLQSLSSDRLTNFFTLLDWAKQPKEMLSLREERQLKRSLKQTFSEQGIQSADALADTLSKMGINNTLDPLLPLLQDPDAPMILETAYHLSAIQNNSQNIRLAVERAARIVYALKTYVRQDVSNVPVSASVAAGIDTVLTLYQNHIKRGIEVTKNYQTVAEILCYPEGLFQVWSNLIGNAIQAMNYQGQLGIDLLEKDGHIMVEIADSGCGIPPEIKKQIFEPFFTTKPEGEGSGLGLSIVSKIVDKHRGKIEVESEPGHTVFRVWLPINLGELEER</sequence>
<feature type="transmembrane region" description="Helical" evidence="12">
    <location>
        <begin position="17"/>
        <end position="40"/>
    </location>
</feature>
<evidence type="ECO:0000259" key="13">
    <source>
        <dbReference type="PROSITE" id="PS50109"/>
    </source>
</evidence>
<dbReference type="SUPFAM" id="SSF103190">
    <property type="entry name" value="Sensory domain-like"/>
    <property type="match status" value="1"/>
</dbReference>
<reference evidence="15" key="1">
    <citation type="submission" date="2019-10" db="EMBL/GenBank/DDBJ databases">
        <title>Draft genome sequece of Microseira wollei NIES-4236.</title>
        <authorList>
            <person name="Yamaguchi H."/>
            <person name="Suzuki S."/>
            <person name="Kawachi M."/>
        </authorList>
    </citation>
    <scope>NUCLEOTIDE SEQUENCE</scope>
    <source>
        <strain evidence="15">NIES-4236</strain>
    </source>
</reference>
<evidence type="ECO:0000313" key="15">
    <source>
        <dbReference type="EMBL" id="GET40945.1"/>
    </source>
</evidence>
<evidence type="ECO:0000256" key="2">
    <source>
        <dbReference type="ARBA" id="ARBA00004651"/>
    </source>
</evidence>
<keyword evidence="8 15" id="KW-0418">Kinase</keyword>
<keyword evidence="5" id="KW-0597">Phosphoprotein</keyword>
<dbReference type="InterPro" id="IPR003661">
    <property type="entry name" value="HisK_dim/P_dom"/>
</dbReference>
<evidence type="ECO:0000259" key="14">
    <source>
        <dbReference type="PROSITE" id="PS50885"/>
    </source>
</evidence>
<dbReference type="SUPFAM" id="SSF158472">
    <property type="entry name" value="HAMP domain-like"/>
    <property type="match status" value="1"/>
</dbReference>
<evidence type="ECO:0000256" key="11">
    <source>
        <dbReference type="SAM" id="Coils"/>
    </source>
</evidence>
<keyword evidence="11" id="KW-0175">Coiled coil</keyword>
<keyword evidence="16" id="KW-1185">Reference proteome</keyword>
<comment type="catalytic activity">
    <reaction evidence="1">
        <text>ATP + protein L-histidine = ADP + protein N-phospho-L-histidine.</text>
        <dbReference type="EC" id="2.7.13.3"/>
    </reaction>
</comment>
<dbReference type="SMART" id="SM00387">
    <property type="entry name" value="HATPase_c"/>
    <property type="match status" value="1"/>
</dbReference>
<keyword evidence="10" id="KW-0902">Two-component regulatory system</keyword>
<dbReference type="Proteomes" id="UP001050975">
    <property type="component" value="Unassembled WGS sequence"/>
</dbReference>
<dbReference type="SUPFAM" id="SSF55874">
    <property type="entry name" value="ATPase domain of HSP90 chaperone/DNA topoisomerase II/histidine kinase"/>
    <property type="match status" value="1"/>
</dbReference>
<dbReference type="RefSeq" id="WP_226587172.1">
    <property type="nucleotide sequence ID" value="NZ_BLAY01000104.1"/>
</dbReference>
<dbReference type="CDD" id="cd00082">
    <property type="entry name" value="HisKA"/>
    <property type="match status" value="1"/>
</dbReference>
<dbReference type="EMBL" id="BLAY01000104">
    <property type="protein sequence ID" value="GET40945.1"/>
    <property type="molecule type" value="Genomic_DNA"/>
</dbReference>
<dbReference type="InterPro" id="IPR005467">
    <property type="entry name" value="His_kinase_dom"/>
</dbReference>
<keyword evidence="4" id="KW-1003">Cell membrane</keyword>
<feature type="domain" description="Histidine kinase" evidence="13">
    <location>
        <begin position="522"/>
        <end position="689"/>
    </location>
</feature>
<dbReference type="InterPro" id="IPR036890">
    <property type="entry name" value="HATPase_C_sf"/>
</dbReference>
<accession>A0AAV3XLB7</accession>
<dbReference type="InterPro" id="IPR003660">
    <property type="entry name" value="HAMP_dom"/>
</dbReference>
<dbReference type="EC" id="2.7.13.3" evidence="3"/>
<gene>
    <name evidence="15" type="ORF">MiSe_57570</name>
</gene>
<protein>
    <recommendedName>
        <fullName evidence="3">histidine kinase</fullName>
        <ecNumber evidence="3">2.7.13.3</ecNumber>
    </recommendedName>
</protein>
<dbReference type="InterPro" id="IPR004358">
    <property type="entry name" value="Sig_transdc_His_kin-like_C"/>
</dbReference>
<dbReference type="PANTHER" id="PTHR43065:SF48">
    <property type="entry name" value="HISTIDINE KINASE"/>
    <property type="match status" value="1"/>
</dbReference>
<name>A0AAV3XLB7_9CYAN</name>
<dbReference type="InterPro" id="IPR029151">
    <property type="entry name" value="Sensor-like_sf"/>
</dbReference>
<evidence type="ECO:0000256" key="6">
    <source>
        <dbReference type="ARBA" id="ARBA00022679"/>
    </source>
</evidence>
<feature type="transmembrane region" description="Helical" evidence="12">
    <location>
        <begin position="274"/>
        <end position="301"/>
    </location>
</feature>
<dbReference type="PROSITE" id="PS50885">
    <property type="entry name" value="HAMP"/>
    <property type="match status" value="1"/>
</dbReference>
<dbReference type="PANTHER" id="PTHR43065">
    <property type="entry name" value="SENSOR HISTIDINE KINASE"/>
    <property type="match status" value="1"/>
</dbReference>
<dbReference type="Gene3D" id="1.10.287.130">
    <property type="match status" value="1"/>
</dbReference>
<dbReference type="PROSITE" id="PS50109">
    <property type="entry name" value="HIS_KIN"/>
    <property type="match status" value="1"/>
</dbReference>
<evidence type="ECO:0000256" key="12">
    <source>
        <dbReference type="SAM" id="Phobius"/>
    </source>
</evidence>